<organism evidence="1 2">
    <name type="scientific">Rhizobium mesoamericanum STM3625</name>
    <dbReference type="NCBI Taxonomy" id="1211777"/>
    <lineage>
        <taxon>Bacteria</taxon>
        <taxon>Pseudomonadati</taxon>
        <taxon>Pseudomonadota</taxon>
        <taxon>Alphaproteobacteria</taxon>
        <taxon>Hyphomicrobiales</taxon>
        <taxon>Rhizobiaceae</taxon>
        <taxon>Rhizobium/Agrobacterium group</taxon>
        <taxon>Rhizobium</taxon>
    </lineage>
</organism>
<keyword evidence="2" id="KW-1185">Reference proteome</keyword>
<proteinExistence type="predicted"/>
<sequence>MSSREAVGSSRFHATPSLAEKAGIAFSTVHRFETTGSATEATKEKIKAAPMPLTVLKLPMAITQEPVCV</sequence>
<reference evidence="1 2" key="1">
    <citation type="journal article" date="2013" name="Genome Announc.">
        <title>Draft Genome Sequence of Rhizobium mesoamericanum STM3625, a Nitrogen-Fixing Symbiont of Mimosa pudica Isolated in French Guiana (South America).</title>
        <authorList>
            <person name="Moulin L."/>
            <person name="Mornico D."/>
            <person name="Melkonian R."/>
            <person name="Klonowska A."/>
        </authorList>
    </citation>
    <scope>NUCLEOTIDE SEQUENCE [LARGE SCALE GENOMIC DNA]</scope>
    <source>
        <strain evidence="1 2">STM3625</strain>
    </source>
</reference>
<dbReference type="STRING" id="1211777.BN77_p11563"/>
<evidence type="ECO:0000313" key="1">
    <source>
        <dbReference type="EMBL" id="CCM78868.1"/>
    </source>
</evidence>
<name>K0PY60_9HYPH</name>
<dbReference type="HOGENOM" id="CLU_2773089_0_0_5"/>
<evidence type="ECO:0000313" key="2">
    <source>
        <dbReference type="Proteomes" id="UP000009319"/>
    </source>
</evidence>
<dbReference type="Proteomes" id="UP000009319">
    <property type="component" value="Unassembled WGS sequence"/>
</dbReference>
<dbReference type="EMBL" id="CANI01000039">
    <property type="protein sequence ID" value="CCM78868.1"/>
    <property type="molecule type" value="Genomic_DNA"/>
</dbReference>
<protein>
    <submittedName>
        <fullName evidence="1">Uncharacterized protein</fullName>
    </submittedName>
</protein>
<gene>
    <name evidence="1" type="ORF">BN77_p11563</name>
</gene>
<accession>K0PY60</accession>
<comment type="caution">
    <text evidence="1">The sequence shown here is derived from an EMBL/GenBank/DDBJ whole genome shotgun (WGS) entry which is preliminary data.</text>
</comment>
<dbReference type="AlphaFoldDB" id="K0PY60"/>